<feature type="region of interest" description="Disordered" evidence="2">
    <location>
        <begin position="1"/>
        <end position="34"/>
    </location>
</feature>
<organism evidence="5 6">
    <name type="scientific">Ligilactobacillus hayakitensis DSM 18933 = JCM 14209</name>
    <dbReference type="NCBI Taxonomy" id="1423755"/>
    <lineage>
        <taxon>Bacteria</taxon>
        <taxon>Bacillati</taxon>
        <taxon>Bacillota</taxon>
        <taxon>Bacilli</taxon>
        <taxon>Lactobacillales</taxon>
        <taxon>Lactobacillaceae</taxon>
        <taxon>Ligilactobacillus</taxon>
    </lineage>
</organism>
<sequence length="431" mass="47974">MDNNKGNKDFETMGEPLSRSQMRRNQQNREKNKRQAKWSKIIGIALVAFLVFFGMHKYLQAHKAADSIFQSTNMTKSRNVNATLKDGKPICVLLMGTDTGALGRKDTGRTDTMILCVMNPKDKKMTLVSLPRDTLVEVAGYEENAPSKINSAYDYGGPKAAVKTVQNLLDVPIDFYATINMGGIRNLIDAVGGVEIEPVMSFSYGGYTFKKGKKTKMMGKQALAYVRMRYDDPKGDYGRQERQRQVLMKLAFKASAFTSLINQNFLDSVSEQIKTDLTFDDLQVLGTKYRVATHNMESDHLQGTTEIVDGQSFEVADSSERKRVANILRKALGLKQLKTAATTKKNHKTSSEIDADDGLVEQSTGTYTPNLNNASTYNERSNSQIQTKNEKNRSEETLQKPTKQDTVEQTVQSPIKNEQPAASETAEGAAK</sequence>
<comment type="similarity">
    <text evidence="1">Belongs to the LytR/CpsA/Psr (LCP) family.</text>
</comment>
<dbReference type="RefSeq" id="WP_025022774.1">
    <property type="nucleotide sequence ID" value="NZ_AZGD01000037.1"/>
</dbReference>
<dbReference type="AlphaFoldDB" id="A0A0R1WPL6"/>
<evidence type="ECO:0000313" key="5">
    <source>
        <dbReference type="EMBL" id="KRM19678.1"/>
    </source>
</evidence>
<keyword evidence="3" id="KW-0812">Transmembrane</keyword>
<feature type="domain" description="Cell envelope-related transcriptional attenuator" evidence="4">
    <location>
        <begin position="109"/>
        <end position="254"/>
    </location>
</feature>
<proteinExistence type="inferred from homology"/>
<dbReference type="PANTHER" id="PTHR33392:SF6">
    <property type="entry name" value="POLYISOPRENYL-TEICHOIC ACID--PEPTIDOGLYCAN TEICHOIC ACID TRANSFERASE TAGU"/>
    <property type="match status" value="1"/>
</dbReference>
<comment type="caution">
    <text evidence="5">The sequence shown here is derived from an EMBL/GenBank/DDBJ whole genome shotgun (WGS) entry which is preliminary data.</text>
</comment>
<evidence type="ECO:0000256" key="1">
    <source>
        <dbReference type="ARBA" id="ARBA00006068"/>
    </source>
</evidence>
<dbReference type="Proteomes" id="UP000051054">
    <property type="component" value="Unassembled WGS sequence"/>
</dbReference>
<dbReference type="InterPro" id="IPR004474">
    <property type="entry name" value="LytR_CpsA_psr"/>
</dbReference>
<protein>
    <submittedName>
        <fullName evidence="5">Lytr family transcriptional regulator</fullName>
    </submittedName>
</protein>
<evidence type="ECO:0000256" key="2">
    <source>
        <dbReference type="SAM" id="MobiDB-lite"/>
    </source>
</evidence>
<keyword evidence="3" id="KW-0472">Membrane</keyword>
<dbReference type="EMBL" id="AZGD01000037">
    <property type="protein sequence ID" value="KRM19678.1"/>
    <property type="molecule type" value="Genomic_DNA"/>
</dbReference>
<dbReference type="PANTHER" id="PTHR33392">
    <property type="entry name" value="POLYISOPRENYL-TEICHOIC ACID--PEPTIDOGLYCAN TEICHOIC ACID TRANSFERASE TAGU"/>
    <property type="match status" value="1"/>
</dbReference>
<dbReference type="OrthoDB" id="27330at2"/>
<dbReference type="Gene3D" id="3.40.630.190">
    <property type="entry name" value="LCP protein"/>
    <property type="match status" value="1"/>
</dbReference>
<feature type="region of interest" description="Disordered" evidence="2">
    <location>
        <begin position="340"/>
        <end position="431"/>
    </location>
</feature>
<dbReference type="eggNOG" id="COG1316">
    <property type="taxonomic scope" value="Bacteria"/>
</dbReference>
<dbReference type="STRING" id="1423755.FC40_GL001529"/>
<feature type="compositionally biased region" description="Basic and acidic residues" evidence="2">
    <location>
        <begin position="1"/>
        <end position="11"/>
    </location>
</feature>
<reference evidence="5 6" key="1">
    <citation type="journal article" date="2015" name="Genome Announc.">
        <title>Expanding the biotechnology potential of lactobacilli through comparative genomics of 213 strains and associated genera.</title>
        <authorList>
            <person name="Sun Z."/>
            <person name="Harris H.M."/>
            <person name="McCann A."/>
            <person name="Guo C."/>
            <person name="Argimon S."/>
            <person name="Zhang W."/>
            <person name="Yang X."/>
            <person name="Jeffery I.B."/>
            <person name="Cooney J.C."/>
            <person name="Kagawa T.F."/>
            <person name="Liu W."/>
            <person name="Song Y."/>
            <person name="Salvetti E."/>
            <person name="Wrobel A."/>
            <person name="Rasinkangas P."/>
            <person name="Parkhill J."/>
            <person name="Rea M.C."/>
            <person name="O'Sullivan O."/>
            <person name="Ritari J."/>
            <person name="Douillard F.P."/>
            <person name="Paul Ross R."/>
            <person name="Yang R."/>
            <person name="Briner A.E."/>
            <person name="Felis G.E."/>
            <person name="de Vos W.M."/>
            <person name="Barrangou R."/>
            <person name="Klaenhammer T.R."/>
            <person name="Caufield P.W."/>
            <person name="Cui Y."/>
            <person name="Zhang H."/>
            <person name="O'Toole P.W."/>
        </authorList>
    </citation>
    <scope>NUCLEOTIDE SEQUENCE [LARGE SCALE GENOMIC DNA]</scope>
    <source>
        <strain evidence="5 6">DSM 18933</strain>
    </source>
</reference>
<evidence type="ECO:0000259" key="4">
    <source>
        <dbReference type="Pfam" id="PF03816"/>
    </source>
</evidence>
<keyword evidence="6" id="KW-1185">Reference proteome</keyword>
<evidence type="ECO:0000256" key="3">
    <source>
        <dbReference type="SAM" id="Phobius"/>
    </source>
</evidence>
<feature type="compositionally biased region" description="Basic and acidic residues" evidence="2">
    <location>
        <begin position="388"/>
        <end position="406"/>
    </location>
</feature>
<keyword evidence="3" id="KW-1133">Transmembrane helix</keyword>
<gene>
    <name evidence="5" type="ORF">FC40_GL001529</name>
</gene>
<evidence type="ECO:0000313" key="6">
    <source>
        <dbReference type="Proteomes" id="UP000051054"/>
    </source>
</evidence>
<feature type="compositionally biased region" description="Polar residues" evidence="2">
    <location>
        <begin position="407"/>
        <end position="422"/>
    </location>
</feature>
<accession>A0A0R1WPL6</accession>
<dbReference type="InterPro" id="IPR050922">
    <property type="entry name" value="LytR/CpsA/Psr_CW_biosynth"/>
</dbReference>
<feature type="compositionally biased region" description="Polar residues" evidence="2">
    <location>
        <begin position="361"/>
        <end position="387"/>
    </location>
</feature>
<dbReference type="Pfam" id="PF03816">
    <property type="entry name" value="LytR_cpsA_psr"/>
    <property type="match status" value="1"/>
</dbReference>
<dbReference type="NCBIfam" id="TIGR00350">
    <property type="entry name" value="lytR_cpsA_psr"/>
    <property type="match status" value="1"/>
</dbReference>
<name>A0A0R1WPL6_9LACO</name>
<dbReference type="PATRIC" id="fig|1423755.3.peg.1618"/>
<feature type="transmembrane region" description="Helical" evidence="3">
    <location>
        <begin position="41"/>
        <end position="59"/>
    </location>
</feature>